<dbReference type="STRING" id="1261640.BHK98_09320"/>
<dbReference type="EMBL" id="MJIE01000001">
    <property type="protein sequence ID" value="OLR56246.1"/>
    <property type="molecule type" value="Genomic_DNA"/>
</dbReference>
<comment type="caution">
    <text evidence="1">The sequence shown here is derived from an EMBL/GenBank/DDBJ whole genome shotgun (WGS) entry which is preliminary data.</text>
</comment>
<keyword evidence="2" id="KW-1185">Reference proteome</keyword>
<protein>
    <submittedName>
        <fullName evidence="1">Uncharacterized protein</fullName>
    </submittedName>
</protein>
<sequence>MSACAAAEERCVKVKDLYDAMQRELRVQRKMLGQLRAAKCGAEDGTLYIRTRGGRVDYYVISTVEGRRLQTNITKDPSRVETLAEKAAAQRLIMFCEQNIEFLERMMKHMDWRDPQDIIAEMPAQVQRILKNRRLRLRAEQNQADYEKCPTDPRKHIHETCYGEMVRSKSEVIIANALYTYGIIFHYEEKFPYCDEDGRMYYPDFTIYLPDGRTLIWEHFGMLKNLDYCIENAYRLRAYQMNDRIIGENLILTQDDSRGRINSAYIYKIIEEKILPFYEHE</sequence>
<accession>A0A1Q9JJ65</accession>
<proteinExistence type="predicted"/>
<dbReference type="AlphaFoldDB" id="A0A1Q9JJ65"/>
<evidence type="ECO:0000313" key="1">
    <source>
        <dbReference type="EMBL" id="OLR56246.1"/>
    </source>
</evidence>
<evidence type="ECO:0000313" key="2">
    <source>
        <dbReference type="Proteomes" id="UP000187404"/>
    </source>
</evidence>
<organism evidence="1 2">
    <name type="scientific">Hornefia porci</name>
    <dbReference type="NCBI Taxonomy" id="2652292"/>
    <lineage>
        <taxon>Bacteria</taxon>
        <taxon>Bacillati</taxon>
        <taxon>Bacillota</taxon>
        <taxon>Clostridia</taxon>
        <taxon>Peptostreptococcales</taxon>
        <taxon>Anaerovoracaceae</taxon>
        <taxon>Hornefia</taxon>
    </lineage>
</organism>
<name>A0A1Q9JJ65_9FIRM</name>
<reference evidence="1 2" key="1">
    <citation type="journal article" date="2016" name="Appl. Environ. Microbiol.">
        <title>Function and Phylogeny of Bacterial Butyryl Coenzyme A:Acetate Transferases and Their Diversity in the Proximal Colon of Swine.</title>
        <authorList>
            <person name="Trachsel J."/>
            <person name="Bayles D.O."/>
            <person name="Looft T."/>
            <person name="Levine U.Y."/>
            <person name="Allen H.K."/>
        </authorList>
    </citation>
    <scope>NUCLEOTIDE SEQUENCE [LARGE SCALE GENOMIC DNA]</scope>
    <source>
        <strain evidence="1 2">68-3-10</strain>
    </source>
</reference>
<gene>
    <name evidence="1" type="ORF">BHK98_09320</name>
</gene>
<dbReference type="Proteomes" id="UP000187404">
    <property type="component" value="Unassembled WGS sequence"/>
</dbReference>
<dbReference type="Gene3D" id="3.40.91.30">
    <property type="match status" value="1"/>
</dbReference>